<evidence type="ECO:0000256" key="1">
    <source>
        <dbReference type="ARBA" id="ARBA00023015"/>
    </source>
</evidence>
<gene>
    <name evidence="6" type="ORF">DWY69_18705</name>
    <name evidence="5" type="ORF">DXC51_29055</name>
</gene>
<keyword evidence="3" id="KW-0804">Transcription</keyword>
<evidence type="ECO:0000256" key="3">
    <source>
        <dbReference type="ARBA" id="ARBA00023163"/>
    </source>
</evidence>
<evidence type="ECO:0000313" key="5">
    <source>
        <dbReference type="EMBL" id="RGE55510.1"/>
    </source>
</evidence>
<dbReference type="Gene3D" id="2.60.120.10">
    <property type="entry name" value="Jelly Rolls"/>
    <property type="match status" value="1"/>
</dbReference>
<proteinExistence type="predicted"/>
<reference evidence="5 8" key="1">
    <citation type="submission" date="2018-08" db="EMBL/GenBank/DDBJ databases">
        <title>A genome reference for cultivated species of the human gut microbiota.</title>
        <authorList>
            <person name="Zou Y."/>
            <person name="Xue W."/>
            <person name="Luo G."/>
        </authorList>
    </citation>
    <scope>NUCLEOTIDE SEQUENCE [LARGE SCALE GENOMIC DNA]</scope>
    <source>
        <strain evidence="6 8">AF26-4BH</strain>
        <strain evidence="5">TF05-5AC</strain>
    </source>
</reference>
<dbReference type="InterPro" id="IPR003313">
    <property type="entry name" value="AraC-bd"/>
</dbReference>
<dbReference type="SMART" id="SM00342">
    <property type="entry name" value="HTH_ARAC"/>
    <property type="match status" value="1"/>
</dbReference>
<evidence type="ECO:0000313" key="7">
    <source>
        <dbReference type="Proteomes" id="UP000260812"/>
    </source>
</evidence>
<dbReference type="SUPFAM" id="SSF46689">
    <property type="entry name" value="Homeodomain-like"/>
    <property type="match status" value="2"/>
</dbReference>
<dbReference type="InterPro" id="IPR018060">
    <property type="entry name" value="HTH_AraC"/>
</dbReference>
<dbReference type="CDD" id="cd02208">
    <property type="entry name" value="cupin_RmlC-like"/>
    <property type="match status" value="1"/>
</dbReference>
<name>A0A3E3HUL7_9FIRM</name>
<dbReference type="InterPro" id="IPR014710">
    <property type="entry name" value="RmlC-like_jellyroll"/>
</dbReference>
<dbReference type="OrthoDB" id="9778008at2"/>
<dbReference type="EMBL" id="QVLU01000018">
    <property type="protein sequence ID" value="RGE69117.1"/>
    <property type="molecule type" value="Genomic_DNA"/>
</dbReference>
<dbReference type="Proteomes" id="UP000261166">
    <property type="component" value="Unassembled WGS sequence"/>
</dbReference>
<dbReference type="InterPro" id="IPR020449">
    <property type="entry name" value="Tscrpt_reg_AraC-type_HTH"/>
</dbReference>
<dbReference type="InterPro" id="IPR018062">
    <property type="entry name" value="HTH_AraC-typ_CS"/>
</dbReference>
<dbReference type="PROSITE" id="PS01124">
    <property type="entry name" value="HTH_ARAC_FAMILY_2"/>
    <property type="match status" value="1"/>
</dbReference>
<dbReference type="Pfam" id="PF12833">
    <property type="entry name" value="HTH_18"/>
    <property type="match status" value="1"/>
</dbReference>
<comment type="caution">
    <text evidence="5">The sequence shown here is derived from an EMBL/GenBank/DDBJ whole genome shotgun (WGS) entry which is preliminary data.</text>
</comment>
<dbReference type="EMBL" id="QVLV01000046">
    <property type="protein sequence ID" value="RGE55510.1"/>
    <property type="molecule type" value="Genomic_DNA"/>
</dbReference>
<accession>A0A3E3HUL7</accession>
<dbReference type="InterPro" id="IPR009057">
    <property type="entry name" value="Homeodomain-like_sf"/>
</dbReference>
<dbReference type="SUPFAM" id="SSF51215">
    <property type="entry name" value="Regulatory protein AraC"/>
    <property type="match status" value="1"/>
</dbReference>
<organism evidence="5 7">
    <name type="scientific">Eisenbergiella massiliensis</name>
    <dbReference type="NCBI Taxonomy" id="1720294"/>
    <lineage>
        <taxon>Bacteria</taxon>
        <taxon>Bacillati</taxon>
        <taxon>Bacillota</taxon>
        <taxon>Clostridia</taxon>
        <taxon>Lachnospirales</taxon>
        <taxon>Lachnospiraceae</taxon>
        <taxon>Eisenbergiella</taxon>
    </lineage>
</organism>
<keyword evidence="1" id="KW-0805">Transcription regulation</keyword>
<dbReference type="GO" id="GO:0043565">
    <property type="term" value="F:sequence-specific DNA binding"/>
    <property type="evidence" value="ECO:0007669"/>
    <property type="project" value="InterPro"/>
</dbReference>
<dbReference type="InterPro" id="IPR037923">
    <property type="entry name" value="HTH-like"/>
</dbReference>
<dbReference type="PRINTS" id="PR00032">
    <property type="entry name" value="HTHARAC"/>
</dbReference>
<dbReference type="PANTHER" id="PTHR43280:SF28">
    <property type="entry name" value="HTH-TYPE TRANSCRIPTIONAL ACTIVATOR RHAS"/>
    <property type="match status" value="1"/>
</dbReference>
<evidence type="ECO:0000313" key="6">
    <source>
        <dbReference type="EMBL" id="RGE69117.1"/>
    </source>
</evidence>
<evidence type="ECO:0000313" key="8">
    <source>
        <dbReference type="Proteomes" id="UP000261166"/>
    </source>
</evidence>
<sequence length="303" mass="34505">MQLAHIEIGSDLQELTKHGSKAFPFQTYLDDMSLYYAGSIPWHWHREFELSAVVSGQVSLMTASESHILREGDGIFINSDILHSASSAADGRCVMYNFVFAPELIQSSPDSLIMEKYLYPLMNNKSFSSYIFHREEAWEAECIRTMLSMYEASLQKDFGYELKIQSHIGSLFTAFASHLPAAFAPAQNAGREEELLKDMLHYVELHLQEPITLKELASSFHVSESTCSRLFRRHLSISPFGYILTCRIEKSLPLLSDTRQTITEIAYVCGFHDTSYYCRTFKRMKGITPLQFRRLSVSSSSDG</sequence>
<protein>
    <submittedName>
        <fullName evidence="5">AraC family transcriptional regulator</fullName>
    </submittedName>
</protein>
<keyword evidence="2" id="KW-0238">DNA-binding</keyword>
<dbReference type="AlphaFoldDB" id="A0A3E3HUL7"/>
<evidence type="ECO:0000256" key="2">
    <source>
        <dbReference type="ARBA" id="ARBA00023125"/>
    </source>
</evidence>
<evidence type="ECO:0000259" key="4">
    <source>
        <dbReference type="PROSITE" id="PS01124"/>
    </source>
</evidence>
<dbReference type="Pfam" id="PF02311">
    <property type="entry name" value="AraC_binding"/>
    <property type="match status" value="1"/>
</dbReference>
<feature type="domain" description="HTH araC/xylS-type" evidence="4">
    <location>
        <begin position="197"/>
        <end position="295"/>
    </location>
</feature>
<dbReference type="GeneID" id="97990791"/>
<dbReference type="PROSITE" id="PS00041">
    <property type="entry name" value="HTH_ARAC_FAMILY_1"/>
    <property type="match status" value="1"/>
</dbReference>
<dbReference type="GO" id="GO:0003700">
    <property type="term" value="F:DNA-binding transcription factor activity"/>
    <property type="evidence" value="ECO:0007669"/>
    <property type="project" value="InterPro"/>
</dbReference>
<dbReference type="PANTHER" id="PTHR43280">
    <property type="entry name" value="ARAC-FAMILY TRANSCRIPTIONAL REGULATOR"/>
    <property type="match status" value="1"/>
</dbReference>
<keyword evidence="7" id="KW-1185">Reference proteome</keyword>
<dbReference type="Gene3D" id="1.10.10.60">
    <property type="entry name" value="Homeodomain-like"/>
    <property type="match status" value="2"/>
</dbReference>
<dbReference type="Proteomes" id="UP000260812">
    <property type="component" value="Unassembled WGS sequence"/>
</dbReference>
<dbReference type="RefSeq" id="WP_117531221.1">
    <property type="nucleotide sequence ID" value="NZ_JBKUNB010000033.1"/>
</dbReference>